<evidence type="ECO:0000313" key="11">
    <source>
        <dbReference type="Proteomes" id="UP000640052"/>
    </source>
</evidence>
<dbReference type="InterPro" id="IPR027417">
    <property type="entry name" value="P-loop_NTPase"/>
</dbReference>
<dbReference type="SUPFAM" id="SSF90123">
    <property type="entry name" value="ABC transporter transmembrane region"/>
    <property type="match status" value="1"/>
</dbReference>
<dbReference type="RefSeq" id="WP_204041631.1">
    <property type="nucleotide sequence ID" value="NZ_BOOA01000023.1"/>
</dbReference>
<dbReference type="GO" id="GO:0140359">
    <property type="term" value="F:ABC-type transporter activity"/>
    <property type="evidence" value="ECO:0007669"/>
    <property type="project" value="InterPro"/>
</dbReference>
<dbReference type="PROSITE" id="PS50893">
    <property type="entry name" value="ABC_TRANSPORTER_2"/>
    <property type="match status" value="1"/>
</dbReference>
<dbReference type="InterPro" id="IPR017871">
    <property type="entry name" value="ABC_transporter-like_CS"/>
</dbReference>
<dbReference type="InterPro" id="IPR039421">
    <property type="entry name" value="Type_1_exporter"/>
</dbReference>
<accession>A0A919UKC2</accession>
<proteinExistence type="predicted"/>
<evidence type="ECO:0000256" key="2">
    <source>
        <dbReference type="ARBA" id="ARBA00022692"/>
    </source>
</evidence>
<dbReference type="PANTHER" id="PTHR24221">
    <property type="entry name" value="ATP-BINDING CASSETTE SUB-FAMILY B"/>
    <property type="match status" value="1"/>
</dbReference>
<dbReference type="Gene3D" id="1.20.1560.10">
    <property type="entry name" value="ABC transporter type 1, transmembrane domain"/>
    <property type="match status" value="1"/>
</dbReference>
<dbReference type="Pfam" id="PF00005">
    <property type="entry name" value="ABC_tran"/>
    <property type="match status" value="1"/>
</dbReference>
<feature type="domain" description="ABC transporter" evidence="8">
    <location>
        <begin position="340"/>
        <end position="572"/>
    </location>
</feature>
<evidence type="ECO:0000256" key="1">
    <source>
        <dbReference type="ARBA" id="ARBA00004651"/>
    </source>
</evidence>
<evidence type="ECO:0000259" key="9">
    <source>
        <dbReference type="PROSITE" id="PS50929"/>
    </source>
</evidence>
<feature type="domain" description="ABC transmembrane type-1" evidence="9">
    <location>
        <begin position="30"/>
        <end position="289"/>
    </location>
</feature>
<gene>
    <name evidence="10" type="ORF">Aph01nite_31990</name>
</gene>
<organism evidence="10 11">
    <name type="scientific">Acrocarpospora phusangensis</name>
    <dbReference type="NCBI Taxonomy" id="1070424"/>
    <lineage>
        <taxon>Bacteria</taxon>
        <taxon>Bacillati</taxon>
        <taxon>Actinomycetota</taxon>
        <taxon>Actinomycetes</taxon>
        <taxon>Streptosporangiales</taxon>
        <taxon>Streptosporangiaceae</taxon>
        <taxon>Acrocarpospora</taxon>
    </lineage>
</organism>
<name>A0A919UKC2_9ACTN</name>
<evidence type="ECO:0000259" key="8">
    <source>
        <dbReference type="PROSITE" id="PS50893"/>
    </source>
</evidence>
<keyword evidence="5 7" id="KW-1133">Transmembrane helix</keyword>
<keyword evidence="2 7" id="KW-0812">Transmembrane</keyword>
<feature type="transmembrane region" description="Helical" evidence="7">
    <location>
        <begin position="56"/>
        <end position="79"/>
    </location>
</feature>
<dbReference type="GO" id="GO:0016887">
    <property type="term" value="F:ATP hydrolysis activity"/>
    <property type="evidence" value="ECO:0007669"/>
    <property type="project" value="InterPro"/>
</dbReference>
<keyword evidence="6 7" id="KW-0472">Membrane</keyword>
<evidence type="ECO:0000313" key="10">
    <source>
        <dbReference type="EMBL" id="GIH24889.1"/>
    </source>
</evidence>
<reference evidence="10" key="1">
    <citation type="submission" date="2021-01" db="EMBL/GenBank/DDBJ databases">
        <title>Whole genome shotgun sequence of Acrocarpospora phusangensis NBRC 108782.</title>
        <authorList>
            <person name="Komaki H."/>
            <person name="Tamura T."/>
        </authorList>
    </citation>
    <scope>NUCLEOTIDE SEQUENCE</scope>
    <source>
        <strain evidence="10">NBRC 108782</strain>
    </source>
</reference>
<evidence type="ECO:0000256" key="4">
    <source>
        <dbReference type="ARBA" id="ARBA00022840"/>
    </source>
</evidence>
<dbReference type="PANTHER" id="PTHR24221:SF654">
    <property type="entry name" value="ATP-BINDING CASSETTE SUB-FAMILY B MEMBER 6"/>
    <property type="match status" value="1"/>
</dbReference>
<dbReference type="GO" id="GO:0005524">
    <property type="term" value="F:ATP binding"/>
    <property type="evidence" value="ECO:0007669"/>
    <property type="project" value="UniProtKB-KW"/>
</dbReference>
<comment type="subcellular location">
    <subcellularLocation>
        <location evidence="1">Cell membrane</location>
        <topology evidence="1">Multi-pass membrane protein</topology>
    </subcellularLocation>
</comment>
<evidence type="ECO:0000256" key="6">
    <source>
        <dbReference type="ARBA" id="ARBA00023136"/>
    </source>
</evidence>
<dbReference type="Proteomes" id="UP000640052">
    <property type="component" value="Unassembled WGS sequence"/>
</dbReference>
<dbReference type="Gene3D" id="3.40.50.300">
    <property type="entry name" value="P-loop containing nucleotide triphosphate hydrolases"/>
    <property type="match status" value="1"/>
</dbReference>
<dbReference type="InterPro" id="IPR003439">
    <property type="entry name" value="ABC_transporter-like_ATP-bd"/>
</dbReference>
<dbReference type="SUPFAM" id="SSF52540">
    <property type="entry name" value="P-loop containing nucleoside triphosphate hydrolases"/>
    <property type="match status" value="1"/>
</dbReference>
<sequence>MPDGMLSRDGWCLLRSGLRGSRHPMLRITAWSVVEATPSLASGLAVAAALDQGFLAGHPLVGLGWLSLAGMLFVVRAIAERATFPHLARVVEPLRDHLVRHVVTDTLHSAAGSGRAPDAATVSRLTRQVEVVRLLTAALLRTARPLTGTLLATVVGLTALSPAAAALALPPLAFALAAFPYGLRRMARRRHALILAEELVAARTGAVLTAGRDINALGADDRAVAEIAEAAARYVKANQGVAFAGSAQMLTVVVGGYLPVLAILLAAPVLTAQGLLTTGSLVGAVTYVTGQLLPTVRALAGTLGVYWTQLAITLTRLAETAGTTSSATATPPTSPQGHDVAIDGLTFSYGPEAEPVLSNLSLTMPPGDHLAIVGASGIGKSTLANLLAGVEQPTSGTVRVGGVPAGELSPPVRGGPVALVPQEAYVFAGSVLDNLRYLNREATEAELLRAADLLGICPLLDRLGGLRAHLTEPAVELSSGERQLLVLARVYVSRARVIVLDEATCHLDPVTEARTELAFAARPGSLIVIAHRITSATRARNVLLLDNGQVDAGSHADLLSRNARYAELVGRWRPPPFVTASHVKASRHRGV</sequence>
<feature type="transmembrane region" description="Helical" evidence="7">
    <location>
        <begin position="249"/>
        <end position="270"/>
    </location>
</feature>
<keyword evidence="4 10" id="KW-0067">ATP-binding</keyword>
<dbReference type="PROSITE" id="PS00211">
    <property type="entry name" value="ABC_TRANSPORTER_1"/>
    <property type="match status" value="1"/>
</dbReference>
<dbReference type="SMART" id="SM00382">
    <property type="entry name" value="AAA"/>
    <property type="match status" value="1"/>
</dbReference>
<evidence type="ECO:0000256" key="7">
    <source>
        <dbReference type="SAM" id="Phobius"/>
    </source>
</evidence>
<keyword evidence="11" id="KW-1185">Reference proteome</keyword>
<dbReference type="InterPro" id="IPR036640">
    <property type="entry name" value="ABC1_TM_sf"/>
</dbReference>
<evidence type="ECO:0000256" key="5">
    <source>
        <dbReference type="ARBA" id="ARBA00022989"/>
    </source>
</evidence>
<dbReference type="InterPro" id="IPR003593">
    <property type="entry name" value="AAA+_ATPase"/>
</dbReference>
<feature type="transmembrane region" description="Helical" evidence="7">
    <location>
        <begin position="163"/>
        <end position="183"/>
    </location>
</feature>
<dbReference type="GO" id="GO:0005886">
    <property type="term" value="C:plasma membrane"/>
    <property type="evidence" value="ECO:0007669"/>
    <property type="project" value="UniProtKB-SubCell"/>
</dbReference>
<feature type="transmembrane region" description="Helical" evidence="7">
    <location>
        <begin position="28"/>
        <end position="50"/>
    </location>
</feature>
<dbReference type="GO" id="GO:0034040">
    <property type="term" value="F:ATPase-coupled lipid transmembrane transporter activity"/>
    <property type="evidence" value="ECO:0007669"/>
    <property type="project" value="TreeGrafter"/>
</dbReference>
<dbReference type="EMBL" id="BOOA01000023">
    <property type="protein sequence ID" value="GIH24889.1"/>
    <property type="molecule type" value="Genomic_DNA"/>
</dbReference>
<comment type="caution">
    <text evidence="10">The sequence shown here is derived from an EMBL/GenBank/DDBJ whole genome shotgun (WGS) entry which is preliminary data.</text>
</comment>
<evidence type="ECO:0000256" key="3">
    <source>
        <dbReference type="ARBA" id="ARBA00022741"/>
    </source>
</evidence>
<dbReference type="AlphaFoldDB" id="A0A919UKC2"/>
<dbReference type="PROSITE" id="PS50929">
    <property type="entry name" value="ABC_TM1F"/>
    <property type="match status" value="1"/>
</dbReference>
<keyword evidence="3" id="KW-0547">Nucleotide-binding</keyword>
<dbReference type="InterPro" id="IPR011527">
    <property type="entry name" value="ABC1_TM_dom"/>
</dbReference>
<protein>
    <submittedName>
        <fullName evidence="10">ABC transporter ATP-binding protein</fullName>
    </submittedName>
</protein>